<dbReference type="EMBL" id="CAKKLH010000135">
    <property type="protein sequence ID" value="CAH0104354.1"/>
    <property type="molecule type" value="Genomic_DNA"/>
</dbReference>
<feature type="region of interest" description="Disordered" evidence="1">
    <location>
        <begin position="685"/>
        <end position="712"/>
    </location>
</feature>
<feature type="compositionally biased region" description="Basic and acidic residues" evidence="1">
    <location>
        <begin position="259"/>
        <end position="289"/>
    </location>
</feature>
<evidence type="ECO:0000256" key="1">
    <source>
        <dbReference type="SAM" id="MobiDB-lite"/>
    </source>
</evidence>
<dbReference type="PROSITE" id="PS50835">
    <property type="entry name" value="IG_LIKE"/>
    <property type="match status" value="2"/>
</dbReference>
<proteinExistence type="predicted"/>
<dbReference type="InterPro" id="IPR003599">
    <property type="entry name" value="Ig_sub"/>
</dbReference>
<dbReference type="InterPro" id="IPR013098">
    <property type="entry name" value="Ig_I-set"/>
</dbReference>
<dbReference type="InterPro" id="IPR003598">
    <property type="entry name" value="Ig_sub2"/>
</dbReference>
<evidence type="ECO:0000313" key="3">
    <source>
        <dbReference type="EMBL" id="CAH0104354.1"/>
    </source>
</evidence>
<feature type="region of interest" description="Disordered" evidence="1">
    <location>
        <begin position="1"/>
        <end position="433"/>
    </location>
</feature>
<dbReference type="InterPro" id="IPR013783">
    <property type="entry name" value="Ig-like_fold"/>
</dbReference>
<dbReference type="Gene3D" id="2.60.40.10">
    <property type="entry name" value="Immunoglobulins"/>
    <property type="match status" value="2"/>
</dbReference>
<dbReference type="AlphaFoldDB" id="A0A8J2WJC8"/>
<feature type="domain" description="Ig-like" evidence="2">
    <location>
        <begin position="588"/>
        <end position="658"/>
    </location>
</feature>
<dbReference type="InterPro" id="IPR036179">
    <property type="entry name" value="Ig-like_dom_sf"/>
</dbReference>
<dbReference type="PANTHER" id="PTHR47633">
    <property type="entry name" value="IMMUNOGLOBULIN"/>
    <property type="match status" value="1"/>
</dbReference>
<evidence type="ECO:0000313" key="4">
    <source>
        <dbReference type="Proteomes" id="UP000789390"/>
    </source>
</evidence>
<dbReference type="InterPro" id="IPR007110">
    <property type="entry name" value="Ig-like_dom"/>
</dbReference>
<protein>
    <recommendedName>
        <fullName evidence="2">Ig-like domain-containing protein</fullName>
    </recommendedName>
</protein>
<gene>
    <name evidence="3" type="ORF">DGAL_LOCUS7203</name>
</gene>
<dbReference type="FunFam" id="2.60.40.10:FF:001223">
    <property type="entry name" value="Sidekick cell adhesion molecule 1"/>
    <property type="match status" value="2"/>
</dbReference>
<feature type="compositionally biased region" description="Basic and acidic residues" evidence="1">
    <location>
        <begin position="10"/>
        <end position="252"/>
    </location>
</feature>
<evidence type="ECO:0000259" key="2">
    <source>
        <dbReference type="PROSITE" id="PS50835"/>
    </source>
</evidence>
<accession>A0A8J2WJC8</accession>
<reference evidence="3" key="1">
    <citation type="submission" date="2021-11" db="EMBL/GenBank/DDBJ databases">
        <authorList>
            <person name="Schell T."/>
        </authorList>
    </citation>
    <scope>NUCLEOTIDE SEQUENCE</scope>
    <source>
        <strain evidence="3">M5</strain>
    </source>
</reference>
<dbReference type="SMART" id="SM00409">
    <property type="entry name" value="IG"/>
    <property type="match status" value="2"/>
</dbReference>
<dbReference type="Proteomes" id="UP000789390">
    <property type="component" value="Unassembled WGS sequence"/>
</dbReference>
<sequence length="769" mass="89682">MKGTTRKRKSNELEEKKQQQQEKERKDAEEKKLKEKQETEEKKLQEQKEKERKEVEAQKLKEQQEKERMEAEAKKLEEQQEKERKEAEEKKLKEQQENERKEAEAKKIKEEKDRKESEEKKLKEQQEKERKEAEEKKQKEQQEKERKEAEAKKLKEQQEKERQEAEEKKLKEQQEKERKEAEAKKLKEREEKERKEAEEKKLKEQKEKERKEEEAKKENERMETEKKKKKQQEKEQKEAEEAKMLEQKEKERKERKKREKQEKERKEAEEKSIKDQQEKDLKKAEEKKLKASKGKVGIETAERVTQEKQEQKYVKIEEVKHEKKRSEQSDDDAPSRSGDESSASNKERRRRPVQSDEESSTENSSDNSTKRRTRVLPPEESKYDTGIRAGIRRRPVPTVMEESDSLSPLSHPSGLDSAQRHHQTSGDFDSNVGSRLLSREDMRHGIRSCSAGVALSSMRSRPLQMEWESSSSRSHEDNRRDPSKKPKFSSKLRDMEVAKGSRIKLSCSLLCSPEPEIEWFRNGLSILKNVDNHKYVINWNPIGIASLEIRDLCRSDTGEYMCVARNHHGQASTSADVRVRGEYEPKTNELVLESIVNGFPTPKITWMKDGIKLHLSSRYKHSVDLDGRCRLVVHSPCAGDSGQYTCVAQNASKKDEISTYVVVPDHVWDVEKRSMKTISHGGYTGGAEFHRRPAADRPSSSGDTQILDGGRYDGIGAQDDSAHFVQLPESTVTVGRDRDLVIQCRVRGHPRPKGKKIKLFDISRLLIAT</sequence>
<comment type="caution">
    <text evidence="3">The sequence shown here is derived from an EMBL/GenBank/DDBJ whole genome shotgun (WGS) entry which is preliminary data.</text>
</comment>
<dbReference type="SMART" id="SM00408">
    <property type="entry name" value="IGc2"/>
    <property type="match status" value="2"/>
</dbReference>
<dbReference type="PANTHER" id="PTHR47633:SF4">
    <property type="entry name" value="MYOPALLADIN ISOFORM X1"/>
    <property type="match status" value="1"/>
</dbReference>
<dbReference type="SUPFAM" id="SSF48726">
    <property type="entry name" value="Immunoglobulin"/>
    <property type="match status" value="2"/>
</dbReference>
<feature type="domain" description="Ig-like" evidence="2">
    <location>
        <begin position="486"/>
        <end position="578"/>
    </location>
</feature>
<keyword evidence="4" id="KW-1185">Reference proteome</keyword>
<dbReference type="OrthoDB" id="6070751at2759"/>
<feature type="compositionally biased region" description="Basic and acidic residues" evidence="1">
    <location>
        <begin position="300"/>
        <end position="339"/>
    </location>
</feature>
<feature type="compositionally biased region" description="Basic and acidic residues" evidence="1">
    <location>
        <begin position="473"/>
        <end position="484"/>
    </location>
</feature>
<feature type="region of interest" description="Disordered" evidence="1">
    <location>
        <begin position="453"/>
        <end position="493"/>
    </location>
</feature>
<dbReference type="Pfam" id="PF07679">
    <property type="entry name" value="I-set"/>
    <property type="match status" value="2"/>
</dbReference>
<organism evidence="3 4">
    <name type="scientific">Daphnia galeata</name>
    <dbReference type="NCBI Taxonomy" id="27404"/>
    <lineage>
        <taxon>Eukaryota</taxon>
        <taxon>Metazoa</taxon>
        <taxon>Ecdysozoa</taxon>
        <taxon>Arthropoda</taxon>
        <taxon>Crustacea</taxon>
        <taxon>Branchiopoda</taxon>
        <taxon>Diplostraca</taxon>
        <taxon>Cladocera</taxon>
        <taxon>Anomopoda</taxon>
        <taxon>Daphniidae</taxon>
        <taxon>Daphnia</taxon>
    </lineage>
</organism>
<name>A0A8J2WJC8_9CRUS</name>